<dbReference type="CDD" id="cd07996">
    <property type="entry name" value="WGR_MMR_like"/>
    <property type="match status" value="1"/>
</dbReference>
<dbReference type="InterPro" id="IPR036930">
    <property type="entry name" value="WGR_dom_sf"/>
</dbReference>
<evidence type="ECO:0000313" key="3">
    <source>
        <dbReference type="Proteomes" id="UP001279553"/>
    </source>
</evidence>
<name>A0AAW9DKR8_ACIAO</name>
<sequence length="105" mass="12057">MAGVMLELRACAPEKNRFRSWRIEIDRDLFGLLNARITFGRIGTTGRTRRWDFPTDAEAARFLRAKLRRRASGTRRRGAVYRVIDASATAMPFIETLLSVDRSPE</sequence>
<evidence type="ECO:0000259" key="1">
    <source>
        <dbReference type="Pfam" id="PF05406"/>
    </source>
</evidence>
<accession>A0AAW9DKR8</accession>
<dbReference type="Proteomes" id="UP001279553">
    <property type="component" value="Unassembled WGS sequence"/>
</dbReference>
<organism evidence="2 3">
    <name type="scientific">Acidiphilium acidophilum</name>
    <name type="common">Thiobacillus acidophilus</name>
    <dbReference type="NCBI Taxonomy" id="76588"/>
    <lineage>
        <taxon>Bacteria</taxon>
        <taxon>Pseudomonadati</taxon>
        <taxon>Pseudomonadota</taxon>
        <taxon>Alphaproteobacteria</taxon>
        <taxon>Acetobacterales</taxon>
        <taxon>Acidocellaceae</taxon>
        <taxon>Acidiphilium</taxon>
    </lineage>
</organism>
<keyword evidence="3" id="KW-1185">Reference proteome</keyword>
<evidence type="ECO:0000313" key="2">
    <source>
        <dbReference type="EMBL" id="MDX5929310.1"/>
    </source>
</evidence>
<dbReference type="SUPFAM" id="SSF142921">
    <property type="entry name" value="WGR domain-like"/>
    <property type="match status" value="1"/>
</dbReference>
<reference evidence="2 3" key="1">
    <citation type="submission" date="2023-11" db="EMBL/GenBank/DDBJ databases">
        <title>MicrobeMod: A computational toolkit for identifying prokaryotic methylation and restriction-modification with nanopore sequencing.</title>
        <authorList>
            <person name="Crits-Christoph A."/>
            <person name="Kang S.C."/>
            <person name="Lee H."/>
            <person name="Ostrov N."/>
        </authorList>
    </citation>
    <scope>NUCLEOTIDE SEQUENCE [LARGE SCALE GENOMIC DNA]</scope>
    <source>
        <strain evidence="2 3">DSMZ 700</strain>
    </source>
</reference>
<comment type="caution">
    <text evidence="2">The sequence shown here is derived from an EMBL/GenBank/DDBJ whole genome shotgun (WGS) entry which is preliminary data.</text>
</comment>
<gene>
    <name evidence="2" type="ORF">SIL87_00825</name>
</gene>
<dbReference type="AlphaFoldDB" id="A0AAW9DKR8"/>
<protein>
    <submittedName>
        <fullName evidence="2">WGR domain-containing protein</fullName>
    </submittedName>
</protein>
<dbReference type="EMBL" id="JAWXYB010000001">
    <property type="protein sequence ID" value="MDX5929310.1"/>
    <property type="molecule type" value="Genomic_DNA"/>
</dbReference>
<dbReference type="Pfam" id="PF05406">
    <property type="entry name" value="WGR"/>
    <property type="match status" value="1"/>
</dbReference>
<dbReference type="InterPro" id="IPR049809">
    <property type="entry name" value="YehF/YfeS-like_WGR"/>
</dbReference>
<feature type="domain" description="WGR" evidence="1">
    <location>
        <begin position="5"/>
        <end position="69"/>
    </location>
</feature>
<dbReference type="InterPro" id="IPR008893">
    <property type="entry name" value="WGR_domain"/>
</dbReference>
<proteinExistence type="predicted"/>